<dbReference type="SMART" id="SM00248">
    <property type="entry name" value="ANK"/>
    <property type="match status" value="2"/>
</dbReference>
<dbReference type="InterPro" id="IPR002110">
    <property type="entry name" value="Ankyrin_rpt"/>
</dbReference>
<feature type="region of interest" description="Disordered" evidence="1">
    <location>
        <begin position="1"/>
        <end position="40"/>
    </location>
</feature>
<dbReference type="InterPro" id="IPR036770">
    <property type="entry name" value="Ankyrin_rpt-contain_sf"/>
</dbReference>
<dbReference type="Proteomes" id="UP001054902">
    <property type="component" value="Unassembled WGS sequence"/>
</dbReference>
<dbReference type="Gene3D" id="1.25.40.20">
    <property type="entry name" value="Ankyrin repeat-containing domain"/>
    <property type="match status" value="1"/>
</dbReference>
<organism evidence="2 3">
    <name type="scientific">Chaetoceros tenuissimus</name>
    <dbReference type="NCBI Taxonomy" id="426638"/>
    <lineage>
        <taxon>Eukaryota</taxon>
        <taxon>Sar</taxon>
        <taxon>Stramenopiles</taxon>
        <taxon>Ochrophyta</taxon>
        <taxon>Bacillariophyta</taxon>
        <taxon>Coscinodiscophyceae</taxon>
        <taxon>Chaetocerotophycidae</taxon>
        <taxon>Chaetocerotales</taxon>
        <taxon>Chaetocerotaceae</taxon>
        <taxon>Chaetoceros</taxon>
    </lineage>
</organism>
<dbReference type="SUPFAM" id="SSF48403">
    <property type="entry name" value="Ankyrin repeat"/>
    <property type="match status" value="1"/>
</dbReference>
<accession>A0AAD3CZK6</accession>
<reference evidence="2 3" key="1">
    <citation type="journal article" date="2021" name="Sci. Rep.">
        <title>The genome of the diatom Chaetoceros tenuissimus carries an ancient integrated fragment of an extant virus.</title>
        <authorList>
            <person name="Hongo Y."/>
            <person name="Kimura K."/>
            <person name="Takaki Y."/>
            <person name="Yoshida Y."/>
            <person name="Baba S."/>
            <person name="Kobayashi G."/>
            <person name="Nagasaki K."/>
            <person name="Hano T."/>
            <person name="Tomaru Y."/>
        </authorList>
    </citation>
    <scope>NUCLEOTIDE SEQUENCE [LARGE SCALE GENOMIC DNA]</scope>
    <source>
        <strain evidence="2 3">NIES-3715</strain>
    </source>
</reference>
<proteinExistence type="predicted"/>
<feature type="compositionally biased region" description="Low complexity" evidence="1">
    <location>
        <begin position="28"/>
        <end position="40"/>
    </location>
</feature>
<gene>
    <name evidence="2" type="ORF">CTEN210_11579</name>
</gene>
<protein>
    <submittedName>
        <fullName evidence="2">Uncharacterized protein</fullName>
    </submittedName>
</protein>
<dbReference type="Pfam" id="PF12796">
    <property type="entry name" value="Ank_2"/>
    <property type="match status" value="1"/>
</dbReference>
<dbReference type="AlphaFoldDB" id="A0AAD3CZK6"/>
<keyword evidence="3" id="KW-1185">Reference proteome</keyword>
<evidence type="ECO:0000256" key="1">
    <source>
        <dbReference type="SAM" id="MobiDB-lite"/>
    </source>
</evidence>
<evidence type="ECO:0000313" key="3">
    <source>
        <dbReference type="Proteomes" id="UP001054902"/>
    </source>
</evidence>
<dbReference type="EMBL" id="BLLK01000047">
    <property type="protein sequence ID" value="GFH55103.1"/>
    <property type="molecule type" value="Genomic_DNA"/>
</dbReference>
<sequence>MAMKRNIEQTTVEGNAIDKAVAKKQRTQNQESSPQNQESFPQNRYSLHQLAQINPSSFVASCLKAYGLASSELPENELKGYFLQPSDEHIEAYATDVIQAIRQNDVKYLRTVRKEGRSLQACNNFGESLSHLACRRSSVELIRFLLEEGNVSLRVRDDYGRTPLHDALWRKEPDFELVSLILDHEPELLMISDKRGHLPLDYCRREHWGQWIYYLADRMKIEIRRKLSSI</sequence>
<comment type="caution">
    <text evidence="2">The sequence shown here is derived from an EMBL/GenBank/DDBJ whole genome shotgun (WGS) entry which is preliminary data.</text>
</comment>
<name>A0AAD3CZK6_9STRA</name>
<evidence type="ECO:0000313" key="2">
    <source>
        <dbReference type="EMBL" id="GFH55103.1"/>
    </source>
</evidence>